<organism evidence="2 3">
    <name type="scientific">Dissostichus eleginoides</name>
    <name type="common">Patagonian toothfish</name>
    <name type="synonym">Dissostichus amissus</name>
    <dbReference type="NCBI Taxonomy" id="100907"/>
    <lineage>
        <taxon>Eukaryota</taxon>
        <taxon>Metazoa</taxon>
        <taxon>Chordata</taxon>
        <taxon>Craniata</taxon>
        <taxon>Vertebrata</taxon>
        <taxon>Euteleostomi</taxon>
        <taxon>Actinopterygii</taxon>
        <taxon>Neopterygii</taxon>
        <taxon>Teleostei</taxon>
        <taxon>Neoteleostei</taxon>
        <taxon>Acanthomorphata</taxon>
        <taxon>Eupercaria</taxon>
        <taxon>Perciformes</taxon>
        <taxon>Notothenioidei</taxon>
        <taxon>Nototheniidae</taxon>
        <taxon>Dissostichus</taxon>
    </lineage>
</organism>
<keyword evidence="3" id="KW-1185">Reference proteome</keyword>
<protein>
    <submittedName>
        <fullName evidence="2">Glutathione synthetase</fullName>
    </submittedName>
</protein>
<gene>
    <name evidence="2" type="ORF">KUDE01_015601</name>
</gene>
<dbReference type="AlphaFoldDB" id="A0AAD9ES10"/>
<evidence type="ECO:0000313" key="2">
    <source>
        <dbReference type="EMBL" id="KAK1876154.1"/>
    </source>
</evidence>
<accession>A0AAD9ES10</accession>
<proteinExistence type="predicted"/>
<sequence length="105" mass="11434">MDPGLCTDPPPASQTPPQHHRNPPSTKINPKITVPPPLFTVDLPRAKEDEAPPRQPTFQTPPQRSAGTPPPPDCRVCMSQYKLITELRGFLCVSHAPSAVTSHIV</sequence>
<dbReference type="EMBL" id="JASDAP010000034">
    <property type="protein sequence ID" value="KAK1876154.1"/>
    <property type="molecule type" value="Genomic_DNA"/>
</dbReference>
<dbReference type="Proteomes" id="UP001228049">
    <property type="component" value="Unassembled WGS sequence"/>
</dbReference>
<evidence type="ECO:0000313" key="3">
    <source>
        <dbReference type="Proteomes" id="UP001228049"/>
    </source>
</evidence>
<feature type="region of interest" description="Disordered" evidence="1">
    <location>
        <begin position="1"/>
        <end position="72"/>
    </location>
</feature>
<reference evidence="2" key="1">
    <citation type="submission" date="2023-04" db="EMBL/GenBank/DDBJ databases">
        <title>Chromosome-level genome of Chaenocephalus aceratus.</title>
        <authorList>
            <person name="Park H."/>
        </authorList>
    </citation>
    <scope>NUCLEOTIDE SEQUENCE</scope>
    <source>
        <strain evidence="2">DE</strain>
        <tissue evidence="2">Muscle</tissue>
    </source>
</reference>
<name>A0AAD9ES10_DISEL</name>
<comment type="caution">
    <text evidence="2">The sequence shown here is derived from an EMBL/GenBank/DDBJ whole genome shotgun (WGS) entry which is preliminary data.</text>
</comment>
<evidence type="ECO:0000256" key="1">
    <source>
        <dbReference type="SAM" id="MobiDB-lite"/>
    </source>
</evidence>